<evidence type="ECO:0000313" key="2">
    <source>
        <dbReference type="EMBL" id="MPC98566.1"/>
    </source>
</evidence>
<dbReference type="EMBL" id="VSRR010114637">
    <property type="protein sequence ID" value="MPC98566.1"/>
    <property type="molecule type" value="Genomic_DNA"/>
</dbReference>
<proteinExistence type="predicted"/>
<gene>
    <name evidence="2" type="ORF">E2C01_093940</name>
</gene>
<sequence length="81" mass="9192">MALNPGHCSKLGRTSTSDNGFHMPKMRSCVRKHRLSHNTMKKRDSKSKRRKWPPRYSGTRCALEAVGSPTTRVQILATVRV</sequence>
<protein>
    <submittedName>
        <fullName evidence="2">Uncharacterized protein</fullName>
    </submittedName>
</protein>
<accession>A0A5B7JW81</accession>
<feature type="region of interest" description="Disordered" evidence="1">
    <location>
        <begin position="1"/>
        <end position="56"/>
    </location>
</feature>
<reference evidence="2 3" key="1">
    <citation type="submission" date="2019-05" db="EMBL/GenBank/DDBJ databases">
        <title>Another draft genome of Portunus trituberculatus and its Hox gene families provides insights of decapod evolution.</title>
        <authorList>
            <person name="Jeong J.-H."/>
            <person name="Song I."/>
            <person name="Kim S."/>
            <person name="Choi T."/>
            <person name="Kim D."/>
            <person name="Ryu S."/>
            <person name="Kim W."/>
        </authorList>
    </citation>
    <scope>NUCLEOTIDE SEQUENCE [LARGE SCALE GENOMIC DNA]</scope>
    <source>
        <tissue evidence="2">Muscle</tissue>
    </source>
</reference>
<comment type="caution">
    <text evidence="2">The sequence shown here is derived from an EMBL/GenBank/DDBJ whole genome shotgun (WGS) entry which is preliminary data.</text>
</comment>
<keyword evidence="3" id="KW-1185">Reference proteome</keyword>
<dbReference type="Proteomes" id="UP000324222">
    <property type="component" value="Unassembled WGS sequence"/>
</dbReference>
<evidence type="ECO:0000256" key="1">
    <source>
        <dbReference type="SAM" id="MobiDB-lite"/>
    </source>
</evidence>
<evidence type="ECO:0000313" key="3">
    <source>
        <dbReference type="Proteomes" id="UP000324222"/>
    </source>
</evidence>
<name>A0A5B7JW81_PORTR</name>
<feature type="compositionally biased region" description="Basic residues" evidence="1">
    <location>
        <begin position="24"/>
        <end position="53"/>
    </location>
</feature>
<dbReference type="AlphaFoldDB" id="A0A5B7JW81"/>
<organism evidence="2 3">
    <name type="scientific">Portunus trituberculatus</name>
    <name type="common">Swimming crab</name>
    <name type="synonym">Neptunus trituberculatus</name>
    <dbReference type="NCBI Taxonomy" id="210409"/>
    <lineage>
        <taxon>Eukaryota</taxon>
        <taxon>Metazoa</taxon>
        <taxon>Ecdysozoa</taxon>
        <taxon>Arthropoda</taxon>
        <taxon>Crustacea</taxon>
        <taxon>Multicrustacea</taxon>
        <taxon>Malacostraca</taxon>
        <taxon>Eumalacostraca</taxon>
        <taxon>Eucarida</taxon>
        <taxon>Decapoda</taxon>
        <taxon>Pleocyemata</taxon>
        <taxon>Brachyura</taxon>
        <taxon>Eubrachyura</taxon>
        <taxon>Portunoidea</taxon>
        <taxon>Portunidae</taxon>
        <taxon>Portuninae</taxon>
        <taxon>Portunus</taxon>
    </lineage>
</organism>